<accession>A0A5N6N255</accession>
<organism evidence="4 5">
    <name type="scientific">Mikania micrantha</name>
    <name type="common">bitter vine</name>
    <dbReference type="NCBI Taxonomy" id="192012"/>
    <lineage>
        <taxon>Eukaryota</taxon>
        <taxon>Viridiplantae</taxon>
        <taxon>Streptophyta</taxon>
        <taxon>Embryophyta</taxon>
        <taxon>Tracheophyta</taxon>
        <taxon>Spermatophyta</taxon>
        <taxon>Magnoliopsida</taxon>
        <taxon>eudicotyledons</taxon>
        <taxon>Gunneridae</taxon>
        <taxon>Pentapetalae</taxon>
        <taxon>asterids</taxon>
        <taxon>campanulids</taxon>
        <taxon>Asterales</taxon>
        <taxon>Asteraceae</taxon>
        <taxon>Asteroideae</taxon>
        <taxon>Heliantheae alliance</taxon>
        <taxon>Eupatorieae</taxon>
        <taxon>Mikania</taxon>
    </lineage>
</organism>
<dbReference type="Gene3D" id="3.30.70.330">
    <property type="match status" value="2"/>
</dbReference>
<dbReference type="GO" id="GO:0003723">
    <property type="term" value="F:RNA binding"/>
    <property type="evidence" value="ECO:0007669"/>
    <property type="project" value="UniProtKB-KW"/>
</dbReference>
<keyword evidence="2" id="KW-0694">RNA-binding</keyword>
<keyword evidence="1" id="KW-0677">Repeat</keyword>
<gene>
    <name evidence="4" type="ORF">E3N88_24422</name>
</gene>
<feature type="region of interest" description="Disordered" evidence="3">
    <location>
        <begin position="451"/>
        <end position="470"/>
    </location>
</feature>
<dbReference type="InterPro" id="IPR012677">
    <property type="entry name" value="Nucleotide-bd_a/b_plait_sf"/>
</dbReference>
<dbReference type="SUPFAM" id="SSF54928">
    <property type="entry name" value="RNA-binding domain, RBD"/>
    <property type="match status" value="2"/>
</dbReference>
<dbReference type="AlphaFoldDB" id="A0A5N6N255"/>
<dbReference type="OrthoDB" id="431068at2759"/>
<name>A0A5N6N255_9ASTR</name>
<dbReference type="PANTHER" id="PTHR13976">
    <property type="entry name" value="HETEROGENEOUS NUCLEAR RIBONUCLEOPROTEIN-RELATED"/>
    <property type="match status" value="1"/>
</dbReference>
<dbReference type="EMBL" id="SZYD01000013">
    <property type="protein sequence ID" value="KAD4384254.1"/>
    <property type="molecule type" value="Genomic_DNA"/>
</dbReference>
<evidence type="ECO:0000256" key="1">
    <source>
        <dbReference type="ARBA" id="ARBA00022737"/>
    </source>
</evidence>
<dbReference type="InterPro" id="IPR035979">
    <property type="entry name" value="RBD_domain_sf"/>
</dbReference>
<protein>
    <recommendedName>
        <fullName evidence="6">RRM domain-containing protein</fullName>
    </recommendedName>
</protein>
<keyword evidence="5" id="KW-1185">Reference proteome</keyword>
<reference evidence="4 5" key="1">
    <citation type="submission" date="2019-05" db="EMBL/GenBank/DDBJ databases">
        <title>Mikania micrantha, genome provides insights into the molecular mechanism of rapid growth.</title>
        <authorList>
            <person name="Liu B."/>
        </authorList>
    </citation>
    <scope>NUCLEOTIDE SEQUENCE [LARGE SCALE GENOMIC DNA]</scope>
    <source>
        <strain evidence="4">NLD-2019</strain>
        <tissue evidence="4">Leaf</tissue>
    </source>
</reference>
<feature type="compositionally biased region" description="Polar residues" evidence="3">
    <location>
        <begin position="451"/>
        <end position="466"/>
    </location>
</feature>
<proteinExistence type="predicted"/>
<dbReference type="Proteomes" id="UP000326396">
    <property type="component" value="Linkage Group LG3"/>
</dbReference>
<comment type="caution">
    <text evidence="4">The sequence shown here is derived from an EMBL/GenBank/DDBJ whole genome shotgun (WGS) entry which is preliminary data.</text>
</comment>
<sequence length="491" mass="56055">MPVDILRNRSFEIVFWKSALHLQLLKSTEILTRNALFSVGIANFFAQPVNPNSQRGFLLRDKMFFRGKYVDAGDGREMGLKRQRVMYQGSSYYSAPPASNFIYNPPAYSYVNQPPAFPVVRLRGLPFDCSETDIIEFFHGLDIVDILFVHKHGKFAGEAFSVLGYAFQVEYALQKNRQNIGKRYVEVFRSNRQEYYKGICNVVSDSRIARPRSPRCSLPKRDPSKDNGIMHSIRVKVTGEAYVKFESAEDSKAAMMEDGTCIGNRYIELFPSTLEEWEEAITKGRVNLFLSMAPSTKNARKPLRKKKKKKIDEVKLIKQTNLVNLCSDDSVLKQKDEIISMNGCTTPKAQKYQIPEIGTCPPAPKKRRIVSCCMLRSRPISFFDPPDIELFFASHLTSIYNHVHTHETDGKLSPLPATVVVSVFSPRIIQPPSASPTSHLSGPRYRYRQMKNSDSTLDSSRQNTSLQDEEPKMSLEDAWFHANYEFRIPML</sequence>
<evidence type="ECO:0000313" key="4">
    <source>
        <dbReference type="EMBL" id="KAD4384254.1"/>
    </source>
</evidence>
<evidence type="ECO:0000256" key="2">
    <source>
        <dbReference type="ARBA" id="ARBA00022884"/>
    </source>
</evidence>
<dbReference type="InterPro" id="IPR050666">
    <property type="entry name" value="ESRP"/>
</dbReference>
<evidence type="ECO:0008006" key="6">
    <source>
        <dbReference type="Google" id="ProtNLM"/>
    </source>
</evidence>
<evidence type="ECO:0000313" key="5">
    <source>
        <dbReference type="Proteomes" id="UP000326396"/>
    </source>
</evidence>
<evidence type="ECO:0000256" key="3">
    <source>
        <dbReference type="SAM" id="MobiDB-lite"/>
    </source>
</evidence>